<reference evidence="3 4" key="1">
    <citation type="submission" date="2016-10" db="EMBL/GenBank/DDBJ databases">
        <authorList>
            <person name="de Groot N.N."/>
        </authorList>
    </citation>
    <scope>NUCLEOTIDE SEQUENCE [LARGE SCALE GENOMIC DNA]</scope>
    <source>
        <strain evidence="3 4">DSM 6059</strain>
    </source>
</reference>
<dbReference type="InterPro" id="IPR006674">
    <property type="entry name" value="HD_domain"/>
</dbReference>
<name>A0A1I1UQC6_9GAMM</name>
<evidence type="ECO:0000259" key="2">
    <source>
        <dbReference type="PROSITE" id="PS51831"/>
    </source>
</evidence>
<dbReference type="PANTHER" id="PTHR11373:SF32">
    <property type="entry name" value="DEOXYGUANOSINETRIPHOSPHATE TRIPHOSPHOHYDROLASE"/>
    <property type="match status" value="1"/>
</dbReference>
<dbReference type="EMBL" id="FOLO01000095">
    <property type="protein sequence ID" value="SFD72986.1"/>
    <property type="molecule type" value="Genomic_DNA"/>
</dbReference>
<keyword evidence="1" id="KW-0378">Hydrolase</keyword>
<dbReference type="Proteomes" id="UP000198862">
    <property type="component" value="Unassembled WGS sequence"/>
</dbReference>
<dbReference type="Pfam" id="PF01966">
    <property type="entry name" value="HD"/>
    <property type="match status" value="1"/>
</dbReference>
<accession>A0A1I1UQC6</accession>
<dbReference type="InterPro" id="IPR050135">
    <property type="entry name" value="dGTPase-like"/>
</dbReference>
<dbReference type="Gene3D" id="1.10.3210.10">
    <property type="entry name" value="Hypothetical protein af1432"/>
    <property type="match status" value="1"/>
</dbReference>
<dbReference type="InterPro" id="IPR003607">
    <property type="entry name" value="HD/PDEase_dom"/>
</dbReference>
<dbReference type="GO" id="GO:0008832">
    <property type="term" value="F:dGTPase activity"/>
    <property type="evidence" value="ECO:0007669"/>
    <property type="project" value="TreeGrafter"/>
</dbReference>
<dbReference type="PROSITE" id="PS51831">
    <property type="entry name" value="HD"/>
    <property type="match status" value="1"/>
</dbReference>
<evidence type="ECO:0000313" key="3">
    <source>
        <dbReference type="EMBL" id="SFD72986.1"/>
    </source>
</evidence>
<protein>
    <submittedName>
        <fullName evidence="3">dGTPase</fullName>
    </submittedName>
</protein>
<dbReference type="InterPro" id="IPR023293">
    <property type="entry name" value="dGTP_triP_hydro_central_sf"/>
</dbReference>
<keyword evidence="4" id="KW-1185">Reference proteome</keyword>
<dbReference type="OrthoDB" id="9803619at2"/>
<dbReference type="RefSeq" id="WP_091991782.1">
    <property type="nucleotide sequence ID" value="NZ_FOLO01000095.1"/>
</dbReference>
<evidence type="ECO:0000313" key="4">
    <source>
        <dbReference type="Proteomes" id="UP000198862"/>
    </source>
</evidence>
<gene>
    <name evidence="3" type="ORF">SAMN02745724_05304</name>
</gene>
<dbReference type="CDD" id="cd00077">
    <property type="entry name" value="HDc"/>
    <property type="match status" value="1"/>
</dbReference>
<proteinExistence type="predicted"/>
<feature type="domain" description="HD" evidence="2">
    <location>
        <begin position="57"/>
        <end position="263"/>
    </location>
</feature>
<dbReference type="Gene3D" id="1.10.3410.10">
    <property type="entry name" value="putative deoxyguanosinetriphosphate triphosphohydrolase like domain"/>
    <property type="match status" value="1"/>
</dbReference>
<dbReference type="InterPro" id="IPR006261">
    <property type="entry name" value="dGTPase"/>
</dbReference>
<evidence type="ECO:0000256" key="1">
    <source>
        <dbReference type="ARBA" id="ARBA00022801"/>
    </source>
</evidence>
<organism evidence="3 4">
    <name type="scientific">Pseudoalteromonas denitrificans DSM 6059</name>
    <dbReference type="NCBI Taxonomy" id="1123010"/>
    <lineage>
        <taxon>Bacteria</taxon>
        <taxon>Pseudomonadati</taxon>
        <taxon>Pseudomonadota</taxon>
        <taxon>Gammaproteobacteria</taxon>
        <taxon>Alteromonadales</taxon>
        <taxon>Pseudoalteromonadaceae</taxon>
        <taxon>Pseudoalteromonas</taxon>
    </lineage>
</organism>
<dbReference type="NCBIfam" id="NF003429">
    <property type="entry name" value="PRK04926.1"/>
    <property type="match status" value="1"/>
</dbReference>
<dbReference type="SMART" id="SM00471">
    <property type="entry name" value="HDc"/>
    <property type="match status" value="1"/>
</dbReference>
<dbReference type="GO" id="GO:0006203">
    <property type="term" value="P:dGTP catabolic process"/>
    <property type="evidence" value="ECO:0007669"/>
    <property type="project" value="TreeGrafter"/>
</dbReference>
<dbReference type="AlphaFoldDB" id="A0A1I1UQC6"/>
<dbReference type="STRING" id="1123010.SAMN02745724_05304"/>
<dbReference type="SUPFAM" id="SSF109604">
    <property type="entry name" value="HD-domain/PDEase-like"/>
    <property type="match status" value="1"/>
</dbReference>
<sequence length="497" mass="57606">MDFDLKINKLRPKNEQKTLASSLESDRGRIINSAALRRLQQKTQVFPLERNAAVRSRLTHSLEVQQNGRFIAKSIIKKLKEDNLEHILNFTEEGYQQSLAEPLVTLVEMACLMHDIGNPAFGHFGEAAINDWFLRYLSKHEKFGVIAKTFNHTAQKIPDTQEAKLLFDICNFEGNAQAIRIIYSLSSLNLTYCQIASILKYTRCATEQKPHKAHPKSYLQKKVGYYFSEESFVLELYDKLQIQPANRHPVAYIMEAADDIAYCLADMEDAVEKGFIRVETLKTLLIDEYKNISGKYKINNETQINFMRSKCEYAYKKAIENQENLENEFFIWLRVGLIHPLVTHATNRFIDNLQAVYDGSFNQSLLEDGSYQNAITAALKNVAFKHVFCHTEVEELELQGYKITSGILNEYQRLLDLSAVDFQKIINKEHVFPVETRLLNRISSKFISVYKQTLDKLDNEQKSIYEFYYRCRLLQDFISGMTDQFAYDTYRTLTVAD</sequence>
<dbReference type="NCBIfam" id="TIGR01353">
    <property type="entry name" value="dGTP_triPase"/>
    <property type="match status" value="1"/>
</dbReference>
<dbReference type="PANTHER" id="PTHR11373">
    <property type="entry name" value="DEOXYNUCLEOSIDE TRIPHOSPHATE TRIPHOSPHOHYDROLASE"/>
    <property type="match status" value="1"/>
</dbReference>